<name>D5RMG7_9PROT</name>
<evidence type="ECO:0000256" key="1">
    <source>
        <dbReference type="ARBA" id="ARBA00023125"/>
    </source>
</evidence>
<dbReference type="PANTHER" id="PTHR30204">
    <property type="entry name" value="REDOX-CYCLING DRUG-SENSING TRANSCRIPTIONAL ACTIVATOR SOXR"/>
    <property type="match status" value="1"/>
</dbReference>
<evidence type="ECO:0000313" key="4">
    <source>
        <dbReference type="EMBL" id="EFH11498.1"/>
    </source>
</evidence>
<comment type="caution">
    <text evidence="4">The sequence shown here is derived from an EMBL/GenBank/DDBJ whole genome shotgun (WGS) entry which is preliminary data.</text>
</comment>
<dbReference type="HOGENOM" id="CLU_060077_3_3_5"/>
<dbReference type="PROSITE" id="PS50937">
    <property type="entry name" value="HTH_MERR_2"/>
    <property type="match status" value="1"/>
</dbReference>
<evidence type="ECO:0000313" key="5">
    <source>
        <dbReference type="Proteomes" id="UP000005324"/>
    </source>
</evidence>
<accession>D5RMG7</accession>
<dbReference type="SUPFAM" id="SSF46955">
    <property type="entry name" value="Putative DNA-binding domain"/>
    <property type="match status" value="1"/>
</dbReference>
<feature type="coiled-coil region" evidence="2">
    <location>
        <begin position="83"/>
        <end position="120"/>
    </location>
</feature>
<proteinExistence type="predicted"/>
<organism evidence="4 5">
    <name type="scientific">Pseudoroseomonas cervicalis ATCC 49957</name>
    <dbReference type="NCBI Taxonomy" id="525371"/>
    <lineage>
        <taxon>Bacteria</taxon>
        <taxon>Pseudomonadati</taxon>
        <taxon>Pseudomonadota</taxon>
        <taxon>Alphaproteobacteria</taxon>
        <taxon>Acetobacterales</taxon>
        <taxon>Roseomonadaceae</taxon>
        <taxon>Roseomonas</taxon>
    </lineage>
</organism>
<dbReference type="GO" id="GO:0003677">
    <property type="term" value="F:DNA binding"/>
    <property type="evidence" value="ECO:0007669"/>
    <property type="project" value="UniProtKB-KW"/>
</dbReference>
<dbReference type="GO" id="GO:0003700">
    <property type="term" value="F:DNA-binding transcription factor activity"/>
    <property type="evidence" value="ECO:0007669"/>
    <property type="project" value="InterPro"/>
</dbReference>
<dbReference type="SMART" id="SM00422">
    <property type="entry name" value="HTH_MERR"/>
    <property type="match status" value="1"/>
</dbReference>
<dbReference type="InterPro" id="IPR009061">
    <property type="entry name" value="DNA-bd_dom_put_sf"/>
</dbReference>
<dbReference type="InterPro" id="IPR047057">
    <property type="entry name" value="MerR_fam"/>
</dbReference>
<gene>
    <name evidence="4" type="primary">merR4</name>
    <name evidence="4" type="ORF">HMPREF0731_2278</name>
</gene>
<evidence type="ECO:0000256" key="2">
    <source>
        <dbReference type="SAM" id="Coils"/>
    </source>
</evidence>
<keyword evidence="2" id="KW-0175">Coiled coil</keyword>
<keyword evidence="1" id="KW-0238">DNA-binding</keyword>
<reference evidence="4 5" key="1">
    <citation type="submission" date="2010-04" db="EMBL/GenBank/DDBJ databases">
        <authorList>
            <person name="Qin X."/>
            <person name="Bachman B."/>
            <person name="Battles P."/>
            <person name="Bell A."/>
            <person name="Bess C."/>
            <person name="Bickham C."/>
            <person name="Chaboub L."/>
            <person name="Chen D."/>
            <person name="Coyle M."/>
            <person name="Deiros D.R."/>
            <person name="Dinh H."/>
            <person name="Forbes L."/>
            <person name="Fowler G."/>
            <person name="Francisco L."/>
            <person name="Fu Q."/>
            <person name="Gubbala S."/>
            <person name="Hale W."/>
            <person name="Han Y."/>
            <person name="Hemphill L."/>
            <person name="Highlander S.K."/>
            <person name="Hirani K."/>
            <person name="Hogues M."/>
            <person name="Jackson L."/>
            <person name="Jakkamsetti A."/>
            <person name="Javaid M."/>
            <person name="Jiang H."/>
            <person name="Korchina V."/>
            <person name="Kovar C."/>
            <person name="Lara F."/>
            <person name="Lee S."/>
            <person name="Mata R."/>
            <person name="Mathew T."/>
            <person name="Moen C."/>
            <person name="Morales K."/>
            <person name="Munidasa M."/>
            <person name="Nazareth L."/>
            <person name="Ngo R."/>
            <person name="Nguyen L."/>
            <person name="Okwuonu G."/>
            <person name="Ongeri F."/>
            <person name="Patil S."/>
            <person name="Petrosino J."/>
            <person name="Pham C."/>
            <person name="Pham P."/>
            <person name="Pu L.-L."/>
            <person name="Puazo M."/>
            <person name="Raj R."/>
            <person name="Reid J."/>
            <person name="Rouhana J."/>
            <person name="Saada N."/>
            <person name="Shang Y."/>
            <person name="Simmons D."/>
            <person name="Thornton R."/>
            <person name="Warren J."/>
            <person name="Weissenberger G."/>
            <person name="Zhang J."/>
            <person name="Zhang L."/>
            <person name="Zhou C."/>
            <person name="Zhu D."/>
            <person name="Muzny D."/>
            <person name="Worley K."/>
            <person name="Gibbs R."/>
        </authorList>
    </citation>
    <scope>NUCLEOTIDE SEQUENCE [LARGE SCALE GENOMIC DNA]</scope>
    <source>
        <strain evidence="4 5">ATCC 49957</strain>
    </source>
</reference>
<dbReference type="AlphaFoldDB" id="D5RMG7"/>
<dbReference type="Gene3D" id="1.10.1660.10">
    <property type="match status" value="1"/>
</dbReference>
<evidence type="ECO:0000259" key="3">
    <source>
        <dbReference type="PROSITE" id="PS50937"/>
    </source>
</evidence>
<dbReference type="Pfam" id="PF13411">
    <property type="entry name" value="MerR_1"/>
    <property type="match status" value="1"/>
</dbReference>
<feature type="domain" description="HTH merR-type" evidence="3">
    <location>
        <begin position="8"/>
        <end position="75"/>
    </location>
</feature>
<dbReference type="InterPro" id="IPR000551">
    <property type="entry name" value="MerR-type_HTH_dom"/>
</dbReference>
<keyword evidence="5" id="KW-1185">Reference proteome</keyword>
<protein>
    <submittedName>
        <fullName evidence="4">Transcriptional regulator, MerR family</fullName>
    </submittedName>
</protein>
<dbReference type="Proteomes" id="UP000005324">
    <property type="component" value="Unassembled WGS sequence"/>
</dbReference>
<dbReference type="EMBL" id="ADVL01000362">
    <property type="protein sequence ID" value="EFH11498.1"/>
    <property type="molecule type" value="Genomic_DNA"/>
</dbReference>
<sequence>MVADRAKQWSVSALAREFGLTAQALRFYEERGLLTPGRIGGVRVYDYRDHARLRLIQKFRRLGFSLDQIAEYLAQYRAGQPNAAQYRLGLRRIEDRLAELRQMRRELDETIGELEAMRGDAVARLRHCEAESAAPAA</sequence>
<dbReference type="PANTHER" id="PTHR30204:SF93">
    <property type="entry name" value="HTH MERR-TYPE DOMAIN-CONTAINING PROTEIN"/>
    <property type="match status" value="1"/>
</dbReference>